<proteinExistence type="predicted"/>
<keyword evidence="2" id="KW-1185">Reference proteome</keyword>
<sequence length="161" mass="19031">MEGQIGEARTLLEALLKEIFENAKDLGNRYLQEVVDANRGKKWKDKNTLQFRVRQRGNALALEWYFIKWEDTKKDGRVMVRDYIRKRNKSARRDAQVYCYNMNDLLRHTSGWDNDLVKEVEAEAAQYRRQAHYIADMLTTLSRLERFMAGVEQEAEIEVPA</sequence>
<dbReference type="EMBL" id="LR778301">
    <property type="protein sequence ID" value="CAB1369129.1"/>
    <property type="molecule type" value="Genomic_DNA"/>
</dbReference>
<dbReference type="InterPro" id="IPR045809">
    <property type="entry name" value="MobI"/>
</dbReference>
<protein>
    <submittedName>
        <fullName evidence="1">Uncharacterized protein</fullName>
    </submittedName>
</protein>
<dbReference type="OrthoDB" id="8547785at2"/>
<dbReference type="AlphaFoldDB" id="A0A6S6XYA5"/>
<evidence type="ECO:0000313" key="1">
    <source>
        <dbReference type="EMBL" id="CAB1369129.1"/>
    </source>
</evidence>
<dbReference type="Pfam" id="PF19456">
    <property type="entry name" value="MobI"/>
    <property type="match status" value="1"/>
</dbReference>
<dbReference type="Proteomes" id="UP000515733">
    <property type="component" value="Chromosome"/>
</dbReference>
<name>A0A6S6XYA5_9PROT</name>
<organism evidence="1 2">
    <name type="scientific">Denitratisoma oestradiolicum</name>
    <dbReference type="NCBI Taxonomy" id="311182"/>
    <lineage>
        <taxon>Bacteria</taxon>
        <taxon>Pseudomonadati</taxon>
        <taxon>Pseudomonadota</taxon>
        <taxon>Betaproteobacteria</taxon>
        <taxon>Nitrosomonadales</taxon>
        <taxon>Sterolibacteriaceae</taxon>
        <taxon>Denitratisoma</taxon>
    </lineage>
</organism>
<gene>
    <name evidence="1" type="ORF">DENOEST_1964</name>
</gene>
<reference evidence="1 2" key="1">
    <citation type="submission" date="2020-03" db="EMBL/GenBank/DDBJ databases">
        <authorList>
            <consortium name="Genoscope - CEA"/>
            <person name="William W."/>
        </authorList>
    </citation>
    <scope>NUCLEOTIDE SEQUENCE [LARGE SCALE GENOMIC DNA]</scope>
    <source>
        <strain evidence="2">DSM 16959</strain>
    </source>
</reference>
<evidence type="ECO:0000313" key="2">
    <source>
        <dbReference type="Proteomes" id="UP000515733"/>
    </source>
</evidence>
<dbReference type="KEGG" id="doe:DENOEST_1964"/>
<accession>A0A6S6XYA5</accession>
<dbReference type="RefSeq" id="WP_145769126.1">
    <property type="nucleotide sequence ID" value="NZ_LR778301.1"/>
</dbReference>